<keyword evidence="5" id="KW-1185">Reference proteome</keyword>
<reference evidence="4 5" key="1">
    <citation type="submission" date="2023-03" db="EMBL/GenBank/DDBJ databases">
        <title>High-quality genome of Scylla paramamosain provides insights in environmental adaptation.</title>
        <authorList>
            <person name="Zhang L."/>
        </authorList>
    </citation>
    <scope>NUCLEOTIDE SEQUENCE [LARGE SCALE GENOMIC DNA]</scope>
    <source>
        <strain evidence="4">LZ_2023a</strain>
        <tissue evidence="4">Muscle</tissue>
    </source>
</reference>
<keyword evidence="3" id="KW-0732">Signal</keyword>
<comment type="caution">
    <text evidence="4">The sequence shown here is derived from an EMBL/GenBank/DDBJ whole genome shotgun (WGS) entry which is preliminary data.</text>
</comment>
<dbReference type="EMBL" id="JARAKH010000048">
    <property type="protein sequence ID" value="KAK8376435.1"/>
    <property type="molecule type" value="Genomic_DNA"/>
</dbReference>
<keyword evidence="2" id="KW-1133">Transmembrane helix</keyword>
<proteinExistence type="predicted"/>
<feature type="signal peptide" evidence="3">
    <location>
        <begin position="1"/>
        <end position="24"/>
    </location>
</feature>
<feature type="region of interest" description="Disordered" evidence="1">
    <location>
        <begin position="157"/>
        <end position="194"/>
    </location>
</feature>
<gene>
    <name evidence="4" type="ORF">O3P69_009824</name>
</gene>
<feature type="transmembrane region" description="Helical" evidence="2">
    <location>
        <begin position="201"/>
        <end position="227"/>
    </location>
</feature>
<keyword evidence="2" id="KW-0812">Transmembrane</keyword>
<accession>A0AAW0SM38</accession>
<evidence type="ECO:0000313" key="4">
    <source>
        <dbReference type="EMBL" id="KAK8376435.1"/>
    </source>
</evidence>
<evidence type="ECO:0000313" key="5">
    <source>
        <dbReference type="Proteomes" id="UP001487740"/>
    </source>
</evidence>
<evidence type="ECO:0000256" key="3">
    <source>
        <dbReference type="SAM" id="SignalP"/>
    </source>
</evidence>
<dbReference type="Proteomes" id="UP001487740">
    <property type="component" value="Unassembled WGS sequence"/>
</dbReference>
<keyword evidence="2" id="KW-0472">Membrane</keyword>
<name>A0AAW0SM38_SCYPA</name>
<evidence type="ECO:0000256" key="2">
    <source>
        <dbReference type="SAM" id="Phobius"/>
    </source>
</evidence>
<feature type="compositionally biased region" description="Polar residues" evidence="1">
    <location>
        <begin position="167"/>
        <end position="182"/>
    </location>
</feature>
<protein>
    <submittedName>
        <fullName evidence="4">Uncharacterized protein</fullName>
    </submittedName>
</protein>
<feature type="chain" id="PRO_5043497405" evidence="3">
    <location>
        <begin position="25"/>
        <end position="264"/>
    </location>
</feature>
<evidence type="ECO:0000256" key="1">
    <source>
        <dbReference type="SAM" id="MobiDB-lite"/>
    </source>
</evidence>
<sequence length="264" mass="29183">MAWTAGAVAVLLVTLLMSSSSVHGDDPHINSATKSEVLFLKPTANRKEIIVIAEDKWGSQGFKVTFMKEKCFPSYPTWHFTQVNVTKVIPRALHLNMSVGTCEVNCAWKDQQKDSDTEKVKNIIVTCLGFENYTKTPRQLVDLNKYTFTNCTNELREKRDQPPCSPSAISITVSPKTAQSKGAPSHDLPSKTPPHGRLSKLGIILLMALVVQVLGTAVMAVIVVVVIRRASRTATIIRLDTNEELQEDNISDASRPAKDTHEQE</sequence>
<dbReference type="AlphaFoldDB" id="A0AAW0SM38"/>
<organism evidence="4 5">
    <name type="scientific">Scylla paramamosain</name>
    <name type="common">Mud crab</name>
    <dbReference type="NCBI Taxonomy" id="85552"/>
    <lineage>
        <taxon>Eukaryota</taxon>
        <taxon>Metazoa</taxon>
        <taxon>Ecdysozoa</taxon>
        <taxon>Arthropoda</taxon>
        <taxon>Crustacea</taxon>
        <taxon>Multicrustacea</taxon>
        <taxon>Malacostraca</taxon>
        <taxon>Eumalacostraca</taxon>
        <taxon>Eucarida</taxon>
        <taxon>Decapoda</taxon>
        <taxon>Pleocyemata</taxon>
        <taxon>Brachyura</taxon>
        <taxon>Eubrachyura</taxon>
        <taxon>Portunoidea</taxon>
        <taxon>Portunidae</taxon>
        <taxon>Portuninae</taxon>
        <taxon>Scylla</taxon>
    </lineage>
</organism>